<feature type="domain" description="Diphthamide synthase" evidence="1">
    <location>
        <begin position="8"/>
        <end position="207"/>
    </location>
</feature>
<dbReference type="InterPro" id="IPR002761">
    <property type="entry name" value="Diphthami_syn_dom"/>
</dbReference>
<dbReference type="InterPro" id="IPR014729">
    <property type="entry name" value="Rossmann-like_a/b/a_fold"/>
</dbReference>
<evidence type="ECO:0000259" key="1">
    <source>
        <dbReference type="Pfam" id="PF01902"/>
    </source>
</evidence>
<evidence type="ECO:0000313" key="3">
    <source>
        <dbReference type="Proteomes" id="UP000184474"/>
    </source>
</evidence>
<dbReference type="SUPFAM" id="SSF52402">
    <property type="entry name" value="Adenine nucleotide alpha hydrolases-like"/>
    <property type="match status" value="1"/>
</dbReference>
<dbReference type="Pfam" id="PF01902">
    <property type="entry name" value="Diphthami_syn_2"/>
    <property type="match status" value="1"/>
</dbReference>
<dbReference type="EMBL" id="FRAA01000005">
    <property type="protein sequence ID" value="SHK48192.1"/>
    <property type="molecule type" value="Genomic_DNA"/>
</dbReference>
<accession>A0A1M6STY0</accession>
<keyword evidence="3" id="KW-1185">Reference proteome</keyword>
<dbReference type="RefSeq" id="WP_073123276.1">
    <property type="nucleotide sequence ID" value="NZ_FRAA01000005.1"/>
</dbReference>
<reference evidence="3" key="1">
    <citation type="submission" date="2016-11" db="EMBL/GenBank/DDBJ databases">
        <authorList>
            <person name="Varghese N."/>
            <person name="Submissions S."/>
        </authorList>
    </citation>
    <scope>NUCLEOTIDE SEQUENCE [LARGE SCALE GENOMIC DNA]</scope>
    <source>
        <strain evidence="3">DSM 26134</strain>
    </source>
</reference>
<dbReference type="Proteomes" id="UP000184474">
    <property type="component" value="Unassembled WGS sequence"/>
</dbReference>
<dbReference type="STRING" id="156994.SAMN04488028_105154"/>
<gene>
    <name evidence="2" type="ORF">SAMN04488028_105154</name>
</gene>
<protein>
    <submittedName>
        <fullName evidence="2">MJ0570-related uncharacterized domain-containing protein</fullName>
    </submittedName>
</protein>
<evidence type="ECO:0000313" key="2">
    <source>
        <dbReference type="EMBL" id="SHK48192.1"/>
    </source>
</evidence>
<dbReference type="Gene3D" id="3.40.50.620">
    <property type="entry name" value="HUPs"/>
    <property type="match status" value="1"/>
</dbReference>
<sequence>MNKIPITVSWSGGKDSAYMLYLLLQDDRYQVVELHTALSATNDRVSMHGVSKTLMEAQAEAIGLPITFLSIPADQTNDSYEEALATYYTNLKRRNIHHVASGDIFLEDLQTYREGIFASHGITGIYPLWKKDTTTLIQDILGVGFQTILCCTKQSLFSTSICGQVLTPELIQTFPSSVDPCGENGEFHSYVFDGPIFHYPIDYIKKNITQKSYQHQLDNGDTLETLFEFADLDLASHS</sequence>
<dbReference type="AlphaFoldDB" id="A0A1M6STY0"/>
<name>A0A1M6STY0_REIAG</name>
<organism evidence="2 3">
    <name type="scientific">Reichenbachiella agariperforans</name>
    <dbReference type="NCBI Taxonomy" id="156994"/>
    <lineage>
        <taxon>Bacteria</taxon>
        <taxon>Pseudomonadati</taxon>
        <taxon>Bacteroidota</taxon>
        <taxon>Cytophagia</taxon>
        <taxon>Cytophagales</taxon>
        <taxon>Reichenbachiellaceae</taxon>
        <taxon>Reichenbachiella</taxon>
    </lineage>
</organism>
<proteinExistence type="predicted"/>
<dbReference type="Gene3D" id="3.90.1490.10">
    <property type="entry name" value="putative n-type atp pyrophosphatase, domain 2"/>
    <property type="match status" value="1"/>
</dbReference>